<sequence>SIKGIKANFVLLKKGDFDNYFELKNLSPIFKIF</sequence>
<dbReference type="EMBL" id="BARS01035495">
    <property type="protein sequence ID" value="GAG19195.1"/>
    <property type="molecule type" value="Genomic_DNA"/>
</dbReference>
<name>X0VLR9_9ZZZZ</name>
<protein>
    <submittedName>
        <fullName evidence="1">Uncharacterized protein</fullName>
    </submittedName>
</protein>
<reference evidence="1" key="1">
    <citation type="journal article" date="2014" name="Front. Microbiol.">
        <title>High frequency of phylogenetically diverse reductive dehalogenase-homologous genes in deep subseafloor sedimentary metagenomes.</title>
        <authorList>
            <person name="Kawai M."/>
            <person name="Futagami T."/>
            <person name="Toyoda A."/>
            <person name="Takaki Y."/>
            <person name="Nishi S."/>
            <person name="Hori S."/>
            <person name="Arai W."/>
            <person name="Tsubouchi T."/>
            <person name="Morono Y."/>
            <person name="Uchiyama I."/>
            <person name="Ito T."/>
            <person name="Fujiyama A."/>
            <person name="Inagaki F."/>
            <person name="Takami H."/>
        </authorList>
    </citation>
    <scope>NUCLEOTIDE SEQUENCE</scope>
    <source>
        <strain evidence="1">Expedition CK06-06</strain>
    </source>
</reference>
<evidence type="ECO:0000313" key="1">
    <source>
        <dbReference type="EMBL" id="GAG19195.1"/>
    </source>
</evidence>
<comment type="caution">
    <text evidence="1">The sequence shown here is derived from an EMBL/GenBank/DDBJ whole genome shotgun (WGS) entry which is preliminary data.</text>
</comment>
<organism evidence="1">
    <name type="scientific">marine sediment metagenome</name>
    <dbReference type="NCBI Taxonomy" id="412755"/>
    <lineage>
        <taxon>unclassified sequences</taxon>
        <taxon>metagenomes</taxon>
        <taxon>ecological metagenomes</taxon>
    </lineage>
</organism>
<dbReference type="AlphaFoldDB" id="X0VLR9"/>
<accession>X0VLR9</accession>
<feature type="non-terminal residue" evidence="1">
    <location>
        <position position="1"/>
    </location>
</feature>
<proteinExistence type="predicted"/>
<gene>
    <name evidence="1" type="ORF">S01H1_54685</name>
</gene>